<evidence type="ECO:0000256" key="6">
    <source>
        <dbReference type="ARBA" id="ARBA00038076"/>
    </source>
</evidence>
<proteinExistence type="inferred from homology"/>
<dbReference type="Pfam" id="PF12704">
    <property type="entry name" value="MacB_PCD"/>
    <property type="match status" value="1"/>
</dbReference>
<sequence length="414" mass="45574">MRIDLDTYKEILDTLTRNKSRSFLTGFGIFWGVFMLVALIGGGNGMKEMLSKNFSGFASNSAIIFAQNTTKPYAGYRKGRSWYMDYKDVERLKAQIPELDVVSPMLSQWGRFAVVGDKKVSCTVKGLQEDYMKVEEPQMFYGRYLNQMDMEQGRKVCVIGKKVYKTLFPGGGDPCGQLVRIDSIYYSIVGVDYSSGNMDIDGSTQESVVMPITLMRQAYNTGAQVHLICVTGRRGVKMSEITDQMREVVARAHRIDPSDEKAITIFNTEVMFGMVDNLFQGVNFLIWLVGIGTLLAGAIGVSNIMMVTVKERTVEIGIRRAIGATPRNILGQIISESVLLTAVAGMSGILFAVLILQMLEMGNTTDGIVSAHFQVDFWTALGATVFISVLGILAGLAPAGRAMSIKPVDAMRDE</sequence>
<evidence type="ECO:0000256" key="4">
    <source>
        <dbReference type="ARBA" id="ARBA00022989"/>
    </source>
</evidence>
<dbReference type="AlphaFoldDB" id="A0AB33JK46"/>
<dbReference type="PANTHER" id="PTHR30572:SF4">
    <property type="entry name" value="ABC TRANSPORTER PERMEASE YTRF"/>
    <property type="match status" value="1"/>
</dbReference>
<evidence type="ECO:0000259" key="8">
    <source>
        <dbReference type="Pfam" id="PF02687"/>
    </source>
</evidence>
<evidence type="ECO:0000256" key="1">
    <source>
        <dbReference type="ARBA" id="ARBA00004651"/>
    </source>
</evidence>
<reference evidence="10" key="1">
    <citation type="submission" date="2024-07" db="EMBL/GenBank/DDBJ databases">
        <title>Complete genome sequence of Prevotella sp. YM-2024 GTC17260.</title>
        <authorList>
            <person name="Hayashi M."/>
            <person name="Muto Y."/>
            <person name="Tanaka K."/>
            <person name="Niwa H."/>
        </authorList>
    </citation>
    <scope>NUCLEOTIDE SEQUENCE</scope>
    <source>
        <strain evidence="10">GTC17260</strain>
    </source>
</reference>
<evidence type="ECO:0000256" key="7">
    <source>
        <dbReference type="SAM" id="Phobius"/>
    </source>
</evidence>
<feature type="transmembrane region" description="Helical" evidence="7">
    <location>
        <begin position="21"/>
        <end position="42"/>
    </location>
</feature>
<evidence type="ECO:0000313" key="10">
    <source>
        <dbReference type="EMBL" id="BFO78930.1"/>
    </source>
</evidence>
<dbReference type="InterPro" id="IPR025857">
    <property type="entry name" value="MacB_PCD"/>
</dbReference>
<dbReference type="InterPro" id="IPR050250">
    <property type="entry name" value="Macrolide_Exporter_MacB"/>
</dbReference>
<dbReference type="Pfam" id="PF02687">
    <property type="entry name" value="FtsX"/>
    <property type="match status" value="1"/>
</dbReference>
<dbReference type="InterPro" id="IPR003838">
    <property type="entry name" value="ABC3_permease_C"/>
</dbReference>
<feature type="transmembrane region" description="Helical" evidence="7">
    <location>
        <begin position="377"/>
        <end position="397"/>
    </location>
</feature>
<dbReference type="GO" id="GO:0022857">
    <property type="term" value="F:transmembrane transporter activity"/>
    <property type="evidence" value="ECO:0007669"/>
    <property type="project" value="TreeGrafter"/>
</dbReference>
<organism evidence="10">
    <name type="scientific">Prevotella sp. GTC17260</name>
    <dbReference type="NCBI Taxonomy" id="3236796"/>
    <lineage>
        <taxon>Bacteria</taxon>
        <taxon>Pseudomonadati</taxon>
        <taxon>Bacteroidota</taxon>
        <taxon>Bacteroidia</taxon>
        <taxon>Bacteroidales</taxon>
        <taxon>Prevotellaceae</taxon>
        <taxon>Prevotella</taxon>
    </lineage>
</organism>
<dbReference type="EMBL" id="AP035788">
    <property type="protein sequence ID" value="BFO78930.1"/>
    <property type="molecule type" value="Genomic_DNA"/>
</dbReference>
<name>A0AB33JK46_9BACT</name>
<protein>
    <submittedName>
        <fullName evidence="10">ABC transporter permease</fullName>
    </submittedName>
</protein>
<feature type="domain" description="ABC3 transporter permease C-terminal" evidence="8">
    <location>
        <begin position="288"/>
        <end position="407"/>
    </location>
</feature>
<evidence type="ECO:0000256" key="2">
    <source>
        <dbReference type="ARBA" id="ARBA00022475"/>
    </source>
</evidence>
<comment type="similarity">
    <text evidence="6">Belongs to the ABC-4 integral membrane protein family.</text>
</comment>
<feature type="transmembrane region" description="Helical" evidence="7">
    <location>
        <begin position="329"/>
        <end position="357"/>
    </location>
</feature>
<keyword evidence="5 7" id="KW-0472">Membrane</keyword>
<evidence type="ECO:0000256" key="3">
    <source>
        <dbReference type="ARBA" id="ARBA00022692"/>
    </source>
</evidence>
<comment type="subcellular location">
    <subcellularLocation>
        <location evidence="1">Cell membrane</location>
        <topology evidence="1">Multi-pass membrane protein</topology>
    </subcellularLocation>
</comment>
<gene>
    <name evidence="10" type="ORF">GTC17260_15650</name>
</gene>
<dbReference type="PANTHER" id="PTHR30572">
    <property type="entry name" value="MEMBRANE COMPONENT OF TRANSPORTER-RELATED"/>
    <property type="match status" value="1"/>
</dbReference>
<feature type="domain" description="MacB-like periplasmic core" evidence="9">
    <location>
        <begin position="22"/>
        <end position="247"/>
    </location>
</feature>
<dbReference type="GO" id="GO:0005886">
    <property type="term" value="C:plasma membrane"/>
    <property type="evidence" value="ECO:0007669"/>
    <property type="project" value="UniProtKB-SubCell"/>
</dbReference>
<feature type="transmembrane region" description="Helical" evidence="7">
    <location>
        <begin position="284"/>
        <end position="309"/>
    </location>
</feature>
<evidence type="ECO:0000259" key="9">
    <source>
        <dbReference type="Pfam" id="PF12704"/>
    </source>
</evidence>
<keyword evidence="4 7" id="KW-1133">Transmembrane helix</keyword>
<keyword evidence="2" id="KW-1003">Cell membrane</keyword>
<accession>A0AB33JK46</accession>
<evidence type="ECO:0000256" key="5">
    <source>
        <dbReference type="ARBA" id="ARBA00023136"/>
    </source>
</evidence>
<keyword evidence="3 7" id="KW-0812">Transmembrane</keyword>